<keyword evidence="7 13" id="KW-0808">Transferase</keyword>
<dbReference type="GO" id="GO:0004156">
    <property type="term" value="F:dihydropteroate synthase activity"/>
    <property type="evidence" value="ECO:0007669"/>
    <property type="project" value="UniProtKB-EC"/>
</dbReference>
<evidence type="ECO:0000259" key="12">
    <source>
        <dbReference type="PROSITE" id="PS50972"/>
    </source>
</evidence>
<gene>
    <name evidence="13" type="primary">folP</name>
    <name evidence="13" type="ORF">ET418_02355</name>
</gene>
<evidence type="ECO:0000256" key="9">
    <source>
        <dbReference type="ARBA" id="ARBA00022842"/>
    </source>
</evidence>
<dbReference type="OrthoDB" id="9811744at2"/>
<dbReference type="NCBIfam" id="TIGR01496">
    <property type="entry name" value="DHPS"/>
    <property type="match status" value="1"/>
</dbReference>
<sequence>MSAFTVRLLAVTSQEEAERELARIGVDPRGIGMMSSKMLTRCVHLSKLLCPQANILKQEMLGLGGDAAVARGTVACSIDRTDVILTGTEKQLRRLCEKLAQQPFGLVDLAGDLTALLTNVSPTLKTWKTARRDLLLDRPLIMGILNATPDSFSDGGSFIDPHKAVERALEMEAEGADIIDIGGESTRPGAPAVPAAEELRRVAPIIEHLAGRLSRPISVDTWKSEVARGALAAGAEIINDISGFGFDPAMAPLAAESGAGVVLQHTRGTPDRMQTCTDYADLLGEVVAGLRNSVDSAVAAGVERERIVIDPGIGFAKDTAGNLELLRRLRELTSLGLPLLVGTSRKTFIGKTLGRETGERMVGTAATVALAVANGASIVRVHDVREMRDAADMAHAIITS</sequence>
<dbReference type="PANTHER" id="PTHR20941:SF1">
    <property type="entry name" value="FOLIC ACID SYNTHESIS PROTEIN FOL1"/>
    <property type="match status" value="1"/>
</dbReference>
<accession>A0A5A9XS33</accession>
<dbReference type="EMBL" id="SRSD01000001">
    <property type="protein sequence ID" value="KAA0895383.1"/>
    <property type="molecule type" value="Genomic_DNA"/>
</dbReference>
<dbReference type="RefSeq" id="WP_149305963.1">
    <property type="nucleotide sequence ID" value="NZ_SRSD01000001.1"/>
</dbReference>
<dbReference type="InterPro" id="IPR011005">
    <property type="entry name" value="Dihydropteroate_synth-like_sf"/>
</dbReference>
<comment type="catalytic activity">
    <reaction evidence="1">
        <text>(7,8-dihydropterin-6-yl)methyl diphosphate + 4-aminobenzoate = 7,8-dihydropteroate + diphosphate</text>
        <dbReference type="Rhea" id="RHEA:19949"/>
        <dbReference type="ChEBI" id="CHEBI:17836"/>
        <dbReference type="ChEBI" id="CHEBI:17839"/>
        <dbReference type="ChEBI" id="CHEBI:33019"/>
        <dbReference type="ChEBI" id="CHEBI:72950"/>
        <dbReference type="EC" id="2.5.1.15"/>
    </reaction>
</comment>
<keyword evidence="9" id="KW-0460">Magnesium</keyword>
<feature type="domain" description="Pterin-binding" evidence="12">
    <location>
        <begin position="139"/>
        <end position="392"/>
    </location>
</feature>
<dbReference type="PROSITE" id="PS50972">
    <property type="entry name" value="PTERIN_BINDING"/>
    <property type="match status" value="1"/>
</dbReference>
<comment type="caution">
    <text evidence="13">The sequence shown here is derived from an EMBL/GenBank/DDBJ whole genome shotgun (WGS) entry which is preliminary data.</text>
</comment>
<dbReference type="Pfam" id="PF00809">
    <property type="entry name" value="Pterin_bind"/>
    <property type="match status" value="1"/>
</dbReference>
<dbReference type="Proteomes" id="UP000324298">
    <property type="component" value="Unassembled WGS sequence"/>
</dbReference>
<dbReference type="AlphaFoldDB" id="A0A5A9XS33"/>
<name>A0A5A9XS33_9BACT</name>
<dbReference type="Gene3D" id="3.20.20.20">
    <property type="entry name" value="Dihydropteroate synthase-like"/>
    <property type="match status" value="1"/>
</dbReference>
<dbReference type="InterPro" id="IPR045031">
    <property type="entry name" value="DHP_synth-like"/>
</dbReference>
<keyword evidence="10" id="KW-0289">Folate biosynthesis</keyword>
<evidence type="ECO:0000256" key="10">
    <source>
        <dbReference type="ARBA" id="ARBA00022909"/>
    </source>
</evidence>
<comment type="similarity">
    <text evidence="4">Belongs to the DHPS family.</text>
</comment>
<dbReference type="FunFam" id="3.20.20.20:FF:000006">
    <property type="entry name" value="Dihydropteroate synthase"/>
    <property type="match status" value="1"/>
</dbReference>
<reference evidence="13 14" key="1">
    <citation type="submission" date="2019-04" db="EMBL/GenBank/DDBJ databases">
        <title>Geobacter ruber sp. nov., ferric-reducing bacteria isolated from paddy soil.</title>
        <authorList>
            <person name="Xu Z."/>
            <person name="Masuda Y."/>
            <person name="Itoh H."/>
            <person name="Senoo K."/>
        </authorList>
    </citation>
    <scope>NUCLEOTIDE SEQUENCE [LARGE SCALE GENOMIC DNA]</scope>
    <source>
        <strain evidence="13 14">Red88</strain>
    </source>
</reference>
<keyword evidence="14" id="KW-1185">Reference proteome</keyword>
<evidence type="ECO:0000256" key="6">
    <source>
        <dbReference type="ARBA" id="ARBA00016919"/>
    </source>
</evidence>
<dbReference type="InterPro" id="IPR000489">
    <property type="entry name" value="Pterin-binding_dom"/>
</dbReference>
<evidence type="ECO:0000256" key="2">
    <source>
        <dbReference type="ARBA" id="ARBA00001946"/>
    </source>
</evidence>
<evidence type="ECO:0000256" key="11">
    <source>
        <dbReference type="ARBA" id="ARBA00030193"/>
    </source>
</evidence>
<dbReference type="EC" id="2.5.1.15" evidence="5"/>
<dbReference type="InterPro" id="IPR006390">
    <property type="entry name" value="DHP_synth_dom"/>
</dbReference>
<organism evidence="13 14">
    <name type="scientific">Oryzomonas rubra</name>
    <dbReference type="NCBI Taxonomy" id="2509454"/>
    <lineage>
        <taxon>Bacteria</taxon>
        <taxon>Pseudomonadati</taxon>
        <taxon>Thermodesulfobacteriota</taxon>
        <taxon>Desulfuromonadia</taxon>
        <taxon>Geobacterales</taxon>
        <taxon>Geobacteraceae</taxon>
        <taxon>Oryzomonas</taxon>
    </lineage>
</organism>
<dbReference type="PROSITE" id="PS00792">
    <property type="entry name" value="DHPS_1"/>
    <property type="match status" value="1"/>
</dbReference>
<evidence type="ECO:0000256" key="5">
    <source>
        <dbReference type="ARBA" id="ARBA00012458"/>
    </source>
</evidence>
<dbReference type="GO" id="GO:0005829">
    <property type="term" value="C:cytosol"/>
    <property type="evidence" value="ECO:0007669"/>
    <property type="project" value="TreeGrafter"/>
</dbReference>
<dbReference type="GO" id="GO:0046656">
    <property type="term" value="P:folic acid biosynthetic process"/>
    <property type="evidence" value="ECO:0007669"/>
    <property type="project" value="UniProtKB-KW"/>
</dbReference>
<evidence type="ECO:0000313" key="14">
    <source>
        <dbReference type="Proteomes" id="UP000324298"/>
    </source>
</evidence>
<evidence type="ECO:0000256" key="1">
    <source>
        <dbReference type="ARBA" id="ARBA00000012"/>
    </source>
</evidence>
<comment type="cofactor">
    <cofactor evidence="2">
        <name>Mg(2+)</name>
        <dbReference type="ChEBI" id="CHEBI:18420"/>
    </cofactor>
</comment>
<dbReference type="CDD" id="cd00739">
    <property type="entry name" value="DHPS"/>
    <property type="match status" value="1"/>
</dbReference>
<dbReference type="PROSITE" id="PS00793">
    <property type="entry name" value="DHPS_2"/>
    <property type="match status" value="1"/>
</dbReference>
<evidence type="ECO:0000256" key="7">
    <source>
        <dbReference type="ARBA" id="ARBA00022679"/>
    </source>
</evidence>
<protein>
    <recommendedName>
        <fullName evidence="6">Dihydropteroate synthase</fullName>
        <ecNumber evidence="5">2.5.1.15</ecNumber>
    </recommendedName>
    <alternativeName>
        <fullName evidence="11">Dihydropteroate pyrophosphorylase</fullName>
    </alternativeName>
</protein>
<dbReference type="GO" id="GO:0046654">
    <property type="term" value="P:tetrahydrofolate biosynthetic process"/>
    <property type="evidence" value="ECO:0007669"/>
    <property type="project" value="TreeGrafter"/>
</dbReference>
<dbReference type="SUPFAM" id="SSF51717">
    <property type="entry name" value="Dihydropteroate synthetase-like"/>
    <property type="match status" value="1"/>
</dbReference>
<dbReference type="GO" id="GO:0046872">
    <property type="term" value="F:metal ion binding"/>
    <property type="evidence" value="ECO:0007669"/>
    <property type="project" value="UniProtKB-KW"/>
</dbReference>
<evidence type="ECO:0000256" key="4">
    <source>
        <dbReference type="ARBA" id="ARBA00009503"/>
    </source>
</evidence>
<evidence type="ECO:0000313" key="13">
    <source>
        <dbReference type="EMBL" id="KAA0895383.1"/>
    </source>
</evidence>
<dbReference type="PANTHER" id="PTHR20941">
    <property type="entry name" value="FOLATE SYNTHESIS PROTEINS"/>
    <property type="match status" value="1"/>
</dbReference>
<keyword evidence="8" id="KW-0479">Metal-binding</keyword>
<comment type="pathway">
    <text evidence="3">Cofactor biosynthesis; tetrahydrofolate biosynthesis; 7,8-dihydrofolate from 2-amino-4-hydroxy-6-hydroxymethyl-7,8-dihydropteridine diphosphate and 4-aminobenzoate: step 1/2.</text>
</comment>
<proteinExistence type="inferred from homology"/>
<evidence type="ECO:0000256" key="8">
    <source>
        <dbReference type="ARBA" id="ARBA00022723"/>
    </source>
</evidence>
<evidence type="ECO:0000256" key="3">
    <source>
        <dbReference type="ARBA" id="ARBA00004763"/>
    </source>
</evidence>